<dbReference type="Proteomes" id="UP000276133">
    <property type="component" value="Unassembled WGS sequence"/>
</dbReference>
<organism evidence="2 3">
    <name type="scientific">Brachionus plicatilis</name>
    <name type="common">Marine rotifer</name>
    <name type="synonym">Brachionus muelleri</name>
    <dbReference type="NCBI Taxonomy" id="10195"/>
    <lineage>
        <taxon>Eukaryota</taxon>
        <taxon>Metazoa</taxon>
        <taxon>Spiralia</taxon>
        <taxon>Gnathifera</taxon>
        <taxon>Rotifera</taxon>
        <taxon>Eurotatoria</taxon>
        <taxon>Monogononta</taxon>
        <taxon>Pseudotrocha</taxon>
        <taxon>Ploima</taxon>
        <taxon>Brachionidae</taxon>
        <taxon>Brachionus</taxon>
    </lineage>
</organism>
<evidence type="ECO:0000313" key="3">
    <source>
        <dbReference type="Proteomes" id="UP000276133"/>
    </source>
</evidence>
<name>A0A3M7P3S4_BRAPC</name>
<evidence type="ECO:0000256" key="1">
    <source>
        <dbReference type="SAM" id="Phobius"/>
    </source>
</evidence>
<accession>A0A3M7P3S4</accession>
<dbReference type="AlphaFoldDB" id="A0A3M7P3S4"/>
<comment type="caution">
    <text evidence="2">The sequence shown here is derived from an EMBL/GenBank/DDBJ whole genome shotgun (WGS) entry which is preliminary data.</text>
</comment>
<evidence type="ECO:0000313" key="2">
    <source>
        <dbReference type="EMBL" id="RMZ93761.1"/>
    </source>
</evidence>
<proteinExistence type="predicted"/>
<keyword evidence="1" id="KW-1133">Transmembrane helix</keyword>
<keyword evidence="3" id="KW-1185">Reference proteome</keyword>
<sequence>MNRLISEIEINKLIPSLLKIFLVHFIINYKLSVLYITKNEIFRLLMKFSFKIEKNYSQFSNKQNMMIKLKFSSEDPTYISCIIPKT</sequence>
<feature type="transmembrane region" description="Helical" evidence="1">
    <location>
        <begin position="20"/>
        <end position="37"/>
    </location>
</feature>
<reference evidence="2 3" key="1">
    <citation type="journal article" date="2018" name="Sci. Rep.">
        <title>Genomic signatures of local adaptation to the degree of environmental predictability in rotifers.</title>
        <authorList>
            <person name="Franch-Gras L."/>
            <person name="Hahn C."/>
            <person name="Garcia-Roger E.M."/>
            <person name="Carmona M.J."/>
            <person name="Serra M."/>
            <person name="Gomez A."/>
        </authorList>
    </citation>
    <scope>NUCLEOTIDE SEQUENCE [LARGE SCALE GENOMIC DNA]</scope>
    <source>
        <strain evidence="2">HYR1</strain>
    </source>
</reference>
<dbReference type="EMBL" id="REGN01013571">
    <property type="protein sequence ID" value="RMZ93761.1"/>
    <property type="molecule type" value="Genomic_DNA"/>
</dbReference>
<keyword evidence="1" id="KW-0472">Membrane</keyword>
<keyword evidence="1" id="KW-0812">Transmembrane</keyword>
<protein>
    <submittedName>
        <fullName evidence="2">Uncharacterized protein</fullName>
    </submittedName>
</protein>
<gene>
    <name evidence="2" type="ORF">BpHYR1_015914</name>
</gene>